<comment type="caution">
    <text evidence="1">The sequence shown here is derived from an EMBL/GenBank/DDBJ whole genome shotgun (WGS) entry which is preliminary data.</text>
</comment>
<reference evidence="1 2" key="1">
    <citation type="journal article" date="2023" name="G3 (Bethesda)">
        <title>A chromosome-level genome assembly of Zasmidium syzygii isolated from banana leaves.</title>
        <authorList>
            <person name="van Westerhoven A.C."/>
            <person name="Mehrabi R."/>
            <person name="Talebi R."/>
            <person name="Steentjes M.B.F."/>
            <person name="Corcolon B."/>
            <person name="Chong P.A."/>
            <person name="Kema G.H.J."/>
            <person name="Seidl M.F."/>
        </authorList>
    </citation>
    <scope>NUCLEOTIDE SEQUENCE [LARGE SCALE GENOMIC DNA]</scope>
    <source>
        <strain evidence="1 2">P124</strain>
    </source>
</reference>
<dbReference type="PANTHER" id="PTHR42085:SF8">
    <property type="entry name" value="F-BOX DOMAIN-CONTAINING PROTEIN"/>
    <property type="match status" value="1"/>
</dbReference>
<dbReference type="Proteomes" id="UP001305779">
    <property type="component" value="Unassembled WGS sequence"/>
</dbReference>
<proteinExistence type="predicted"/>
<keyword evidence="2" id="KW-1185">Reference proteome</keyword>
<evidence type="ECO:0000313" key="2">
    <source>
        <dbReference type="Proteomes" id="UP001305779"/>
    </source>
</evidence>
<gene>
    <name evidence="1" type="ORF">PRZ48_011597</name>
</gene>
<sequence>MAGFLDLPFEIRCVFYKQYLKDDNLIEMEMVCDLKSRRRRLGLRWPHKSTVSPALLFINKEINAEAASIFYSINKFFFDDIDDLNALLRLMGPSKAQHLRHIGYQRLATTPQLEELVTHLTPAKFLTSLTISHEMIDKKGWFRTHSAKQVVKLLAPLLEVVGETRKNEFDDKNDDVSGIVSIRATRWPMWYGRSWNRSDAVMQEAEAVDAEVKALVKELYG</sequence>
<name>A0ABR0E6T3_ZASCE</name>
<evidence type="ECO:0000313" key="1">
    <source>
        <dbReference type="EMBL" id="KAK4497147.1"/>
    </source>
</evidence>
<organism evidence="1 2">
    <name type="scientific">Zasmidium cellare</name>
    <name type="common">Wine cellar mold</name>
    <name type="synonym">Racodium cellare</name>
    <dbReference type="NCBI Taxonomy" id="395010"/>
    <lineage>
        <taxon>Eukaryota</taxon>
        <taxon>Fungi</taxon>
        <taxon>Dikarya</taxon>
        <taxon>Ascomycota</taxon>
        <taxon>Pezizomycotina</taxon>
        <taxon>Dothideomycetes</taxon>
        <taxon>Dothideomycetidae</taxon>
        <taxon>Mycosphaerellales</taxon>
        <taxon>Mycosphaerellaceae</taxon>
        <taxon>Zasmidium</taxon>
    </lineage>
</organism>
<dbReference type="EMBL" id="JAXOVC010000009">
    <property type="protein sequence ID" value="KAK4497147.1"/>
    <property type="molecule type" value="Genomic_DNA"/>
</dbReference>
<protein>
    <submittedName>
        <fullName evidence="1">Uncharacterized protein</fullName>
    </submittedName>
</protein>
<dbReference type="PANTHER" id="PTHR42085">
    <property type="entry name" value="F-BOX DOMAIN-CONTAINING PROTEIN"/>
    <property type="match status" value="1"/>
</dbReference>
<accession>A0ABR0E6T3</accession>
<dbReference type="InterPro" id="IPR038883">
    <property type="entry name" value="AN11006-like"/>
</dbReference>